<dbReference type="GO" id="GO:0006120">
    <property type="term" value="P:mitochondrial electron transport, NADH to ubiquinone"/>
    <property type="evidence" value="ECO:0007669"/>
    <property type="project" value="TreeGrafter"/>
</dbReference>
<accession>A0A9N9GPN6</accession>
<dbReference type="Pfam" id="PF08547">
    <property type="entry name" value="CIA30"/>
    <property type="match status" value="1"/>
</dbReference>
<evidence type="ECO:0000259" key="5">
    <source>
        <dbReference type="Pfam" id="PF08547"/>
    </source>
</evidence>
<keyword evidence="4" id="KW-0143">Chaperone</keyword>
<protein>
    <submittedName>
        <fullName evidence="6">2915_t:CDS:1</fullName>
    </submittedName>
</protein>
<comment type="subcellular location">
    <subcellularLocation>
        <location evidence="1">Mitochondrion</location>
    </subcellularLocation>
</comment>
<dbReference type="EMBL" id="CAJVPV010007289">
    <property type="protein sequence ID" value="CAG8617063.1"/>
    <property type="molecule type" value="Genomic_DNA"/>
</dbReference>
<dbReference type="InterPro" id="IPR013857">
    <property type="entry name" value="NADH-UbQ_OxRdtase-assoc_prot30"/>
</dbReference>
<feature type="domain" description="NADH:ubiquinone oxidoreductase intermediate-associated protein 30" evidence="5">
    <location>
        <begin position="36"/>
        <end position="101"/>
    </location>
</feature>
<dbReference type="GO" id="GO:0005739">
    <property type="term" value="C:mitochondrion"/>
    <property type="evidence" value="ECO:0007669"/>
    <property type="project" value="UniProtKB-SubCell"/>
</dbReference>
<keyword evidence="7" id="KW-1185">Reference proteome</keyword>
<dbReference type="GO" id="GO:0051082">
    <property type="term" value="F:unfolded protein binding"/>
    <property type="evidence" value="ECO:0007669"/>
    <property type="project" value="TreeGrafter"/>
</dbReference>
<dbReference type="OrthoDB" id="42561at2759"/>
<gene>
    <name evidence="6" type="ORF">AMORRO_LOCUS8489</name>
</gene>
<sequence>MFNYFRRSLDVVKEQGMKIARANPTHWDKEKPLLTLNSREDLKEWVLGCDKDIGGYSNANLEITPEGVGRFSGSISLELPKKNPIIEKSGYAAIKSMNRRSLFGPTDGPIPTDLYQHRLFLRKPGEWETVMGIIQDPQVIMYREKVRTIGFSLLSQPGPFCLEIDWIKMMNTEHTV</sequence>
<comment type="similarity">
    <text evidence="2">Belongs to the CIA30 family.</text>
</comment>
<dbReference type="InterPro" id="IPR039131">
    <property type="entry name" value="NDUFAF1"/>
</dbReference>
<dbReference type="PANTHER" id="PTHR13194:SF18">
    <property type="entry name" value="COMPLEX I INTERMEDIATE-ASSOCIATED PROTEIN 30, MITOCHONDRIAL"/>
    <property type="match status" value="1"/>
</dbReference>
<dbReference type="PANTHER" id="PTHR13194">
    <property type="entry name" value="COMPLEX I INTERMEDIATE-ASSOCIATED PROTEIN 30"/>
    <property type="match status" value="1"/>
</dbReference>
<reference evidence="6" key="1">
    <citation type="submission" date="2021-06" db="EMBL/GenBank/DDBJ databases">
        <authorList>
            <person name="Kallberg Y."/>
            <person name="Tangrot J."/>
            <person name="Rosling A."/>
        </authorList>
    </citation>
    <scope>NUCLEOTIDE SEQUENCE</scope>
    <source>
        <strain evidence="6">CL551</strain>
    </source>
</reference>
<dbReference type="GO" id="GO:0010257">
    <property type="term" value="P:NADH dehydrogenase complex assembly"/>
    <property type="evidence" value="ECO:0007669"/>
    <property type="project" value="TreeGrafter"/>
</dbReference>
<keyword evidence="3" id="KW-0496">Mitochondrion</keyword>
<evidence type="ECO:0000313" key="7">
    <source>
        <dbReference type="Proteomes" id="UP000789342"/>
    </source>
</evidence>
<organism evidence="6 7">
    <name type="scientific">Acaulospora morrowiae</name>
    <dbReference type="NCBI Taxonomy" id="94023"/>
    <lineage>
        <taxon>Eukaryota</taxon>
        <taxon>Fungi</taxon>
        <taxon>Fungi incertae sedis</taxon>
        <taxon>Mucoromycota</taxon>
        <taxon>Glomeromycotina</taxon>
        <taxon>Glomeromycetes</taxon>
        <taxon>Diversisporales</taxon>
        <taxon>Acaulosporaceae</taxon>
        <taxon>Acaulospora</taxon>
    </lineage>
</organism>
<dbReference type="Proteomes" id="UP000789342">
    <property type="component" value="Unassembled WGS sequence"/>
</dbReference>
<evidence type="ECO:0000256" key="2">
    <source>
        <dbReference type="ARBA" id="ARBA00007884"/>
    </source>
</evidence>
<evidence type="ECO:0000256" key="4">
    <source>
        <dbReference type="ARBA" id="ARBA00023186"/>
    </source>
</evidence>
<evidence type="ECO:0000313" key="6">
    <source>
        <dbReference type="EMBL" id="CAG8617063.1"/>
    </source>
</evidence>
<comment type="caution">
    <text evidence="6">The sequence shown here is derived from an EMBL/GenBank/DDBJ whole genome shotgun (WGS) entry which is preliminary data.</text>
</comment>
<evidence type="ECO:0000256" key="1">
    <source>
        <dbReference type="ARBA" id="ARBA00004173"/>
    </source>
</evidence>
<proteinExistence type="inferred from homology"/>
<dbReference type="SUPFAM" id="SSF49785">
    <property type="entry name" value="Galactose-binding domain-like"/>
    <property type="match status" value="1"/>
</dbReference>
<evidence type="ECO:0000256" key="3">
    <source>
        <dbReference type="ARBA" id="ARBA00023128"/>
    </source>
</evidence>
<feature type="non-terminal residue" evidence="6">
    <location>
        <position position="176"/>
    </location>
</feature>
<dbReference type="InterPro" id="IPR008979">
    <property type="entry name" value="Galactose-bd-like_sf"/>
</dbReference>
<name>A0A9N9GPN6_9GLOM</name>
<dbReference type="AlphaFoldDB" id="A0A9N9GPN6"/>